<keyword evidence="3" id="KW-1185">Reference proteome</keyword>
<proteinExistence type="predicted"/>
<dbReference type="Proteomes" id="UP000266841">
    <property type="component" value="Unassembled WGS sequence"/>
</dbReference>
<comment type="caution">
    <text evidence="2">The sequence shown here is derived from an EMBL/GenBank/DDBJ whole genome shotgun (WGS) entry which is preliminary data.</text>
</comment>
<gene>
    <name evidence="2" type="ORF">THAOC_14370</name>
</gene>
<sequence length="240" mass="25433">MIARAEERTLGSCAVSSWRSDWIGAVQSSTGLGVACPPPPRRADRTELRGLPAFDGSAFPDSIPGVAAGACPPHPLSRRDLGKTPGRRPRGIRRAKEVGVLPRAPRRDRAQPVRPAGLGAYLDDVADGIRYFMAGHGGIDDNAPETSSDVRGGRSRDLEGGSLGCPVERLDILCRTACWRRQRCQPQSPGATSTEILSAGACEAVAGSATRHPDELAGMICGASAARQQQQDRFLGWWGG</sequence>
<dbReference type="AlphaFoldDB" id="K0SIR2"/>
<evidence type="ECO:0000313" key="3">
    <source>
        <dbReference type="Proteomes" id="UP000266841"/>
    </source>
</evidence>
<reference evidence="2 3" key="1">
    <citation type="journal article" date="2012" name="Genome Biol.">
        <title>Genome and low-iron response of an oceanic diatom adapted to chronic iron limitation.</title>
        <authorList>
            <person name="Lommer M."/>
            <person name="Specht M."/>
            <person name="Roy A.S."/>
            <person name="Kraemer L."/>
            <person name="Andreson R."/>
            <person name="Gutowska M.A."/>
            <person name="Wolf J."/>
            <person name="Bergner S.V."/>
            <person name="Schilhabel M.B."/>
            <person name="Klostermeier U.C."/>
            <person name="Beiko R.G."/>
            <person name="Rosenstiel P."/>
            <person name="Hippler M."/>
            <person name="Laroche J."/>
        </authorList>
    </citation>
    <scope>NUCLEOTIDE SEQUENCE [LARGE SCALE GENOMIC DNA]</scope>
    <source>
        <strain evidence="2 3">CCMP1005</strain>
    </source>
</reference>
<feature type="region of interest" description="Disordered" evidence="1">
    <location>
        <begin position="138"/>
        <end position="158"/>
    </location>
</feature>
<organism evidence="2 3">
    <name type="scientific">Thalassiosira oceanica</name>
    <name type="common">Marine diatom</name>
    <dbReference type="NCBI Taxonomy" id="159749"/>
    <lineage>
        <taxon>Eukaryota</taxon>
        <taxon>Sar</taxon>
        <taxon>Stramenopiles</taxon>
        <taxon>Ochrophyta</taxon>
        <taxon>Bacillariophyta</taxon>
        <taxon>Coscinodiscophyceae</taxon>
        <taxon>Thalassiosirophycidae</taxon>
        <taxon>Thalassiosirales</taxon>
        <taxon>Thalassiosiraceae</taxon>
        <taxon>Thalassiosira</taxon>
    </lineage>
</organism>
<feature type="region of interest" description="Disordered" evidence="1">
    <location>
        <begin position="69"/>
        <end position="94"/>
    </location>
</feature>
<protein>
    <submittedName>
        <fullName evidence="2">Uncharacterized protein</fullName>
    </submittedName>
</protein>
<dbReference type="EMBL" id="AGNL01016770">
    <property type="protein sequence ID" value="EJK64854.1"/>
    <property type="molecule type" value="Genomic_DNA"/>
</dbReference>
<accession>K0SIR2</accession>
<evidence type="ECO:0000313" key="2">
    <source>
        <dbReference type="EMBL" id="EJK64854.1"/>
    </source>
</evidence>
<evidence type="ECO:0000256" key="1">
    <source>
        <dbReference type="SAM" id="MobiDB-lite"/>
    </source>
</evidence>
<name>K0SIR2_THAOC</name>